<dbReference type="NCBIfam" id="NF001567">
    <property type="entry name" value="PRK00389.1"/>
    <property type="match status" value="1"/>
</dbReference>
<evidence type="ECO:0000256" key="3">
    <source>
        <dbReference type="ARBA" id="ARBA00022576"/>
    </source>
</evidence>
<keyword evidence="11" id="KW-1185">Reference proteome</keyword>
<proteinExistence type="inferred from homology"/>
<dbReference type="InterPro" id="IPR006223">
    <property type="entry name" value="GcvT"/>
</dbReference>
<dbReference type="STRING" id="485915.Dret_1559"/>
<evidence type="ECO:0000313" key="10">
    <source>
        <dbReference type="EMBL" id="ACV68843.1"/>
    </source>
</evidence>
<dbReference type="PANTHER" id="PTHR43757">
    <property type="entry name" value="AMINOMETHYLTRANSFERASE"/>
    <property type="match status" value="1"/>
</dbReference>
<dbReference type="PIRSF" id="PIRSF006487">
    <property type="entry name" value="GcvT"/>
    <property type="match status" value="1"/>
</dbReference>
<dbReference type="SUPFAM" id="SSF101790">
    <property type="entry name" value="Aminomethyltransferase beta-barrel domain"/>
    <property type="match status" value="1"/>
</dbReference>
<feature type="domain" description="GCVT N-terminal" evidence="8">
    <location>
        <begin position="9"/>
        <end position="255"/>
    </location>
</feature>
<dbReference type="HOGENOM" id="CLU_007884_10_2_7"/>
<evidence type="ECO:0000256" key="4">
    <source>
        <dbReference type="ARBA" id="ARBA00022679"/>
    </source>
</evidence>
<evidence type="ECO:0000256" key="6">
    <source>
        <dbReference type="ARBA" id="ARBA00047665"/>
    </source>
</evidence>
<dbReference type="InterPro" id="IPR006222">
    <property type="entry name" value="GCVT_N"/>
</dbReference>
<sequence length="359" mass="39311">MDSLTTTPLTDWHQDHGAKMAPFAGWNMPIQYEGILAEHKHTRTQAALFDICHMGECRITGPGARDGLDRIVTHNLERLRPGRCSYGFLLTPEGTVQDDLIVYCLDEDDFMLVVNAACQETDFTWLREHLPAGVAFEDISEATAKIDLQGPTSIAALERVLPGAWRELKFFGHCPSSFGGQSLRVSRTGYTGELGYEIYLPREQAVSLWEQFLDGEDVKPAGLGARDTLRLEAGLLLYGQDLDREHTPAEAGYAGMLTSQAPYIGKDNALTVRDKLVALQFEGRRTAHHHDTVLDASGAPVGTITSASFAPSLGHAIGLAYIQADAADQDQYTVQTKRAALTATVTSLPFYNGTARMKL</sequence>
<dbReference type="GO" id="GO:0006546">
    <property type="term" value="P:glycine catabolic process"/>
    <property type="evidence" value="ECO:0007669"/>
    <property type="project" value="InterPro"/>
</dbReference>
<feature type="binding site" evidence="7">
    <location>
        <position position="197"/>
    </location>
    <ligand>
        <name>substrate</name>
    </ligand>
</feature>
<dbReference type="KEGG" id="drt:Dret_1559"/>
<name>C8X346_DESRD</name>
<dbReference type="OrthoDB" id="9774591at2"/>
<evidence type="ECO:0000256" key="2">
    <source>
        <dbReference type="ARBA" id="ARBA00012616"/>
    </source>
</evidence>
<dbReference type="eggNOG" id="COG0404">
    <property type="taxonomic scope" value="Bacteria"/>
</dbReference>
<feature type="domain" description="Aminomethyltransferase C-terminal" evidence="9">
    <location>
        <begin position="275"/>
        <end position="351"/>
    </location>
</feature>
<dbReference type="RefSeq" id="WP_015751987.1">
    <property type="nucleotide sequence ID" value="NC_013223.1"/>
</dbReference>
<dbReference type="PANTHER" id="PTHR43757:SF2">
    <property type="entry name" value="AMINOMETHYLTRANSFERASE, MITOCHONDRIAL"/>
    <property type="match status" value="1"/>
</dbReference>
<evidence type="ECO:0000313" key="11">
    <source>
        <dbReference type="Proteomes" id="UP000001052"/>
    </source>
</evidence>
<dbReference type="EMBL" id="CP001734">
    <property type="protein sequence ID" value="ACV68843.1"/>
    <property type="molecule type" value="Genomic_DNA"/>
</dbReference>
<comment type="similarity">
    <text evidence="1">Belongs to the GcvT family.</text>
</comment>
<dbReference type="InterPro" id="IPR013977">
    <property type="entry name" value="GcvT_C"/>
</dbReference>
<dbReference type="NCBIfam" id="TIGR00528">
    <property type="entry name" value="gcvT"/>
    <property type="match status" value="1"/>
</dbReference>
<evidence type="ECO:0000259" key="8">
    <source>
        <dbReference type="Pfam" id="PF01571"/>
    </source>
</evidence>
<dbReference type="Gene3D" id="4.10.1250.10">
    <property type="entry name" value="Aminomethyltransferase fragment"/>
    <property type="match status" value="1"/>
</dbReference>
<dbReference type="FunFam" id="3.30.70.1400:FF:000001">
    <property type="entry name" value="Aminomethyltransferase"/>
    <property type="match status" value="1"/>
</dbReference>
<accession>C8X346</accession>
<reference evidence="10 11" key="2">
    <citation type="journal article" date="2010" name="Stand. Genomic Sci.">
        <title>Complete genome sequence of Desulfohalobium retbaense type strain (HR(100)).</title>
        <authorList>
            <person name="Spring S."/>
            <person name="Nolan M."/>
            <person name="Lapidus A."/>
            <person name="Glavina Del Rio T."/>
            <person name="Copeland A."/>
            <person name="Tice H."/>
            <person name="Cheng J.F."/>
            <person name="Lucas S."/>
            <person name="Land M."/>
            <person name="Chen F."/>
            <person name="Bruce D."/>
            <person name="Goodwin L."/>
            <person name="Pitluck S."/>
            <person name="Ivanova N."/>
            <person name="Mavromatis K."/>
            <person name="Mikhailova N."/>
            <person name="Pati A."/>
            <person name="Chen A."/>
            <person name="Palaniappan K."/>
            <person name="Hauser L."/>
            <person name="Chang Y.J."/>
            <person name="Jeffries C.D."/>
            <person name="Munk C."/>
            <person name="Kiss H."/>
            <person name="Chain P."/>
            <person name="Han C."/>
            <person name="Brettin T."/>
            <person name="Detter J.C."/>
            <person name="Schuler E."/>
            <person name="Goker M."/>
            <person name="Rohde M."/>
            <person name="Bristow J."/>
            <person name="Eisen J.A."/>
            <person name="Markowitz V."/>
            <person name="Hugenholtz P."/>
            <person name="Kyrpides N.C."/>
            <person name="Klenk H.P."/>
        </authorList>
    </citation>
    <scope>NUCLEOTIDE SEQUENCE [LARGE SCALE GENOMIC DNA]</scope>
    <source>
        <strain evidence="10 11">DSM 5692</strain>
    </source>
</reference>
<dbReference type="Pfam" id="PF08669">
    <property type="entry name" value="GCV_T_C"/>
    <property type="match status" value="1"/>
</dbReference>
<evidence type="ECO:0000259" key="9">
    <source>
        <dbReference type="Pfam" id="PF08669"/>
    </source>
</evidence>
<dbReference type="GO" id="GO:0008483">
    <property type="term" value="F:transaminase activity"/>
    <property type="evidence" value="ECO:0007669"/>
    <property type="project" value="UniProtKB-KW"/>
</dbReference>
<dbReference type="Pfam" id="PF01571">
    <property type="entry name" value="GCV_T"/>
    <property type="match status" value="1"/>
</dbReference>
<evidence type="ECO:0000256" key="1">
    <source>
        <dbReference type="ARBA" id="ARBA00008609"/>
    </source>
</evidence>
<dbReference type="GO" id="GO:0005960">
    <property type="term" value="C:glycine cleavage complex"/>
    <property type="evidence" value="ECO:0007669"/>
    <property type="project" value="InterPro"/>
</dbReference>
<evidence type="ECO:0000256" key="7">
    <source>
        <dbReference type="PIRSR" id="PIRSR006487-1"/>
    </source>
</evidence>
<dbReference type="SUPFAM" id="SSF103025">
    <property type="entry name" value="Folate-binding domain"/>
    <property type="match status" value="1"/>
</dbReference>
<keyword evidence="3" id="KW-0032">Aminotransferase</keyword>
<dbReference type="Gene3D" id="3.30.70.1400">
    <property type="entry name" value="Aminomethyltransferase beta-barrel domains"/>
    <property type="match status" value="1"/>
</dbReference>
<dbReference type="AlphaFoldDB" id="C8X346"/>
<dbReference type="InterPro" id="IPR027266">
    <property type="entry name" value="TrmE/GcvT-like"/>
</dbReference>
<dbReference type="Gene3D" id="2.40.30.110">
    <property type="entry name" value="Aminomethyltransferase beta-barrel domains"/>
    <property type="match status" value="1"/>
</dbReference>
<dbReference type="GO" id="GO:0005829">
    <property type="term" value="C:cytosol"/>
    <property type="evidence" value="ECO:0007669"/>
    <property type="project" value="TreeGrafter"/>
</dbReference>
<evidence type="ECO:0000256" key="5">
    <source>
        <dbReference type="ARBA" id="ARBA00031395"/>
    </source>
</evidence>
<dbReference type="InterPro" id="IPR028896">
    <property type="entry name" value="GcvT/YgfZ/DmdA"/>
</dbReference>
<reference evidence="11" key="1">
    <citation type="submission" date="2009-09" db="EMBL/GenBank/DDBJ databases">
        <title>The complete chromosome of Desulfohalobium retbaense DSM 5692.</title>
        <authorList>
            <consortium name="US DOE Joint Genome Institute (JGI-PGF)"/>
            <person name="Lucas S."/>
            <person name="Copeland A."/>
            <person name="Lapidus A."/>
            <person name="Glavina del Rio T."/>
            <person name="Dalin E."/>
            <person name="Tice H."/>
            <person name="Bruce D."/>
            <person name="Goodwin L."/>
            <person name="Pitluck S."/>
            <person name="Kyrpides N."/>
            <person name="Mavromatis K."/>
            <person name="Ivanova N."/>
            <person name="Mikhailova N."/>
            <person name="Munk A.C."/>
            <person name="Brettin T."/>
            <person name="Detter J.C."/>
            <person name="Han C."/>
            <person name="Tapia R."/>
            <person name="Larimer F."/>
            <person name="Land M."/>
            <person name="Hauser L."/>
            <person name="Markowitz V."/>
            <person name="Cheng J.-F."/>
            <person name="Hugenholtz P."/>
            <person name="Woyke T."/>
            <person name="Wu D."/>
            <person name="Spring S."/>
            <person name="Klenk H.-P."/>
            <person name="Eisen J.A."/>
        </authorList>
    </citation>
    <scope>NUCLEOTIDE SEQUENCE [LARGE SCALE GENOMIC DNA]</scope>
    <source>
        <strain evidence="11">DSM 5692</strain>
    </source>
</reference>
<dbReference type="Proteomes" id="UP000001052">
    <property type="component" value="Chromosome"/>
</dbReference>
<organism evidence="10 11">
    <name type="scientific">Desulfohalobium retbaense (strain ATCC 49708 / DSM 5692 / JCM 16813 / HR100)</name>
    <dbReference type="NCBI Taxonomy" id="485915"/>
    <lineage>
        <taxon>Bacteria</taxon>
        <taxon>Pseudomonadati</taxon>
        <taxon>Thermodesulfobacteriota</taxon>
        <taxon>Desulfovibrionia</taxon>
        <taxon>Desulfovibrionales</taxon>
        <taxon>Desulfohalobiaceae</taxon>
        <taxon>Desulfohalobium</taxon>
    </lineage>
</organism>
<comment type="catalytic activity">
    <reaction evidence="6">
        <text>N(6)-[(R)-S(8)-aminomethyldihydrolipoyl]-L-lysyl-[protein] + (6S)-5,6,7,8-tetrahydrofolate = N(6)-[(R)-dihydrolipoyl]-L-lysyl-[protein] + (6R)-5,10-methylene-5,6,7,8-tetrahydrofolate + NH4(+)</text>
        <dbReference type="Rhea" id="RHEA:16945"/>
        <dbReference type="Rhea" id="RHEA-COMP:10475"/>
        <dbReference type="Rhea" id="RHEA-COMP:10492"/>
        <dbReference type="ChEBI" id="CHEBI:15636"/>
        <dbReference type="ChEBI" id="CHEBI:28938"/>
        <dbReference type="ChEBI" id="CHEBI:57453"/>
        <dbReference type="ChEBI" id="CHEBI:83100"/>
        <dbReference type="ChEBI" id="CHEBI:83143"/>
        <dbReference type="EC" id="2.1.2.10"/>
    </reaction>
</comment>
<gene>
    <name evidence="10" type="ordered locus">Dret_1559</name>
</gene>
<protein>
    <recommendedName>
        <fullName evidence="2">aminomethyltransferase</fullName>
        <ecNumber evidence="2">2.1.2.10</ecNumber>
    </recommendedName>
    <alternativeName>
        <fullName evidence="5">Glycine cleavage system T protein</fullName>
    </alternativeName>
</protein>
<dbReference type="InterPro" id="IPR029043">
    <property type="entry name" value="GcvT/YgfZ_C"/>
</dbReference>
<keyword evidence="4" id="KW-0808">Transferase</keyword>
<dbReference type="Gene3D" id="3.30.1360.120">
    <property type="entry name" value="Probable tRNA modification gtpase trme, domain 1"/>
    <property type="match status" value="1"/>
</dbReference>
<dbReference type="EC" id="2.1.2.10" evidence="2"/>
<dbReference type="GO" id="GO:0004047">
    <property type="term" value="F:aminomethyltransferase activity"/>
    <property type="evidence" value="ECO:0007669"/>
    <property type="project" value="UniProtKB-EC"/>
</dbReference>